<gene>
    <name evidence="2" type="ORF">EB796_005926</name>
</gene>
<name>A0A7J7KAT1_BUGNE</name>
<keyword evidence="1" id="KW-0732">Signal</keyword>
<evidence type="ECO:0000256" key="1">
    <source>
        <dbReference type="SAM" id="SignalP"/>
    </source>
</evidence>
<evidence type="ECO:0000313" key="3">
    <source>
        <dbReference type="Proteomes" id="UP000593567"/>
    </source>
</evidence>
<evidence type="ECO:0000313" key="2">
    <source>
        <dbReference type="EMBL" id="KAF6035762.1"/>
    </source>
</evidence>
<proteinExistence type="predicted"/>
<feature type="chain" id="PRO_5029811559" evidence="1">
    <location>
        <begin position="27"/>
        <end position="110"/>
    </location>
</feature>
<dbReference type="AlphaFoldDB" id="A0A7J7KAT1"/>
<sequence>MARVLHLNTLTGLLLLVLITYFSVDGVKPSCEVQSLPLDCRYFPRARICRGVFAKRSVDEDDFSMSTEPTKLEDLKAEGKPFIPLEILKKSQKAAKQKEDSAEIVTPYNA</sequence>
<reference evidence="2" key="1">
    <citation type="submission" date="2020-06" db="EMBL/GenBank/DDBJ databases">
        <title>Draft genome of Bugula neritina, a colonial animal packing powerful symbionts and potential medicines.</title>
        <authorList>
            <person name="Rayko M."/>
        </authorList>
    </citation>
    <scope>NUCLEOTIDE SEQUENCE [LARGE SCALE GENOMIC DNA]</scope>
    <source>
        <strain evidence="2">Kwan_BN1</strain>
    </source>
</reference>
<protein>
    <submittedName>
        <fullName evidence="2">Uncharacterized protein</fullName>
    </submittedName>
</protein>
<organism evidence="2 3">
    <name type="scientific">Bugula neritina</name>
    <name type="common">Brown bryozoan</name>
    <name type="synonym">Sertularia neritina</name>
    <dbReference type="NCBI Taxonomy" id="10212"/>
    <lineage>
        <taxon>Eukaryota</taxon>
        <taxon>Metazoa</taxon>
        <taxon>Spiralia</taxon>
        <taxon>Lophotrochozoa</taxon>
        <taxon>Bryozoa</taxon>
        <taxon>Gymnolaemata</taxon>
        <taxon>Cheilostomatida</taxon>
        <taxon>Flustrina</taxon>
        <taxon>Buguloidea</taxon>
        <taxon>Bugulidae</taxon>
        <taxon>Bugula</taxon>
    </lineage>
</organism>
<feature type="signal peptide" evidence="1">
    <location>
        <begin position="1"/>
        <end position="26"/>
    </location>
</feature>
<dbReference type="Proteomes" id="UP000593567">
    <property type="component" value="Unassembled WGS sequence"/>
</dbReference>
<keyword evidence="3" id="KW-1185">Reference proteome</keyword>
<accession>A0A7J7KAT1</accession>
<comment type="caution">
    <text evidence="2">The sequence shown here is derived from an EMBL/GenBank/DDBJ whole genome shotgun (WGS) entry which is preliminary data.</text>
</comment>
<dbReference type="EMBL" id="VXIV02000832">
    <property type="protein sequence ID" value="KAF6035762.1"/>
    <property type="molecule type" value="Genomic_DNA"/>
</dbReference>